<feature type="transmembrane region" description="Helical" evidence="6">
    <location>
        <begin position="72"/>
        <end position="89"/>
    </location>
</feature>
<evidence type="ECO:0000256" key="1">
    <source>
        <dbReference type="ARBA" id="ARBA00004141"/>
    </source>
</evidence>
<evidence type="ECO:0000256" key="2">
    <source>
        <dbReference type="ARBA" id="ARBA00022692"/>
    </source>
</evidence>
<evidence type="ECO:0000256" key="4">
    <source>
        <dbReference type="ARBA" id="ARBA00023136"/>
    </source>
</evidence>
<dbReference type="GO" id="GO:0022857">
    <property type="term" value="F:transmembrane transporter activity"/>
    <property type="evidence" value="ECO:0007669"/>
    <property type="project" value="InterPro"/>
</dbReference>
<reference evidence="8 9" key="1">
    <citation type="journal article" date="2016" name="Nat. Commun.">
        <title>Ectomycorrhizal ecology is imprinted in the genome of the dominant symbiotic fungus Cenococcum geophilum.</title>
        <authorList>
            <consortium name="DOE Joint Genome Institute"/>
            <person name="Peter M."/>
            <person name="Kohler A."/>
            <person name="Ohm R.A."/>
            <person name="Kuo A."/>
            <person name="Krutzmann J."/>
            <person name="Morin E."/>
            <person name="Arend M."/>
            <person name="Barry K.W."/>
            <person name="Binder M."/>
            <person name="Choi C."/>
            <person name="Clum A."/>
            <person name="Copeland A."/>
            <person name="Grisel N."/>
            <person name="Haridas S."/>
            <person name="Kipfer T."/>
            <person name="LaButti K."/>
            <person name="Lindquist E."/>
            <person name="Lipzen A."/>
            <person name="Maire R."/>
            <person name="Meier B."/>
            <person name="Mihaltcheva S."/>
            <person name="Molinier V."/>
            <person name="Murat C."/>
            <person name="Poggeler S."/>
            <person name="Quandt C.A."/>
            <person name="Sperisen C."/>
            <person name="Tritt A."/>
            <person name="Tisserant E."/>
            <person name="Crous P.W."/>
            <person name="Henrissat B."/>
            <person name="Nehls U."/>
            <person name="Egli S."/>
            <person name="Spatafora J.W."/>
            <person name="Grigoriev I.V."/>
            <person name="Martin F.M."/>
        </authorList>
    </citation>
    <scope>NUCLEOTIDE SEQUENCE [LARGE SCALE GENOMIC DNA]</scope>
    <source>
        <strain evidence="8 9">CBS 207.34</strain>
    </source>
</reference>
<feature type="transmembrane region" description="Helical" evidence="6">
    <location>
        <begin position="310"/>
        <end position="332"/>
    </location>
</feature>
<feature type="domain" description="Major facilitator superfamily (MFS) profile" evidence="7">
    <location>
        <begin position="74"/>
        <end position="515"/>
    </location>
</feature>
<dbReference type="PANTHER" id="PTHR23502:SF13">
    <property type="entry name" value="MULTIDRUG TRANSPORTER, PUTATIVE (AFU_ORTHOLOGUE AFUA_2G12550)-RELATED"/>
    <property type="match status" value="1"/>
</dbReference>
<evidence type="ECO:0000259" key="7">
    <source>
        <dbReference type="PROSITE" id="PS50850"/>
    </source>
</evidence>
<keyword evidence="4 6" id="KW-0472">Membrane</keyword>
<feature type="transmembrane region" description="Helical" evidence="6">
    <location>
        <begin position="486"/>
        <end position="508"/>
    </location>
</feature>
<evidence type="ECO:0000313" key="8">
    <source>
        <dbReference type="EMBL" id="OCL05945.1"/>
    </source>
</evidence>
<dbReference type="InterPro" id="IPR020846">
    <property type="entry name" value="MFS_dom"/>
</dbReference>
<dbReference type="PROSITE" id="PS50850">
    <property type="entry name" value="MFS"/>
    <property type="match status" value="1"/>
</dbReference>
<dbReference type="Proteomes" id="UP000250140">
    <property type="component" value="Unassembled WGS sequence"/>
</dbReference>
<feature type="transmembrane region" description="Helical" evidence="6">
    <location>
        <begin position="109"/>
        <end position="128"/>
    </location>
</feature>
<keyword evidence="3 6" id="KW-1133">Transmembrane helix</keyword>
<comment type="subcellular location">
    <subcellularLocation>
        <location evidence="1">Membrane</location>
        <topology evidence="1">Multi-pass membrane protein</topology>
    </subcellularLocation>
</comment>
<sequence length="558" mass="61580">MVEFNEEAEKREPSARSSHNEARENIDDSSQDAVNDTTSPKLEKYGTYDKIEITEDDCYDELGFSFPTWKKWTILTIIFLVQVSMNFNTSLYSNAIGGISKEFHVSEQAARVGAAIFLICYAFGCELWAPWSEELGRWPIMQLSLLLVNIWQLPVALARNFGTLLVGRALGGLSSAGGSVTLGMVADMWEADTQQYAVAYVVFSSVGGSVLGPIVGGFVEANLNWRWCIWIQLIFGGAVQALHFFLVPETRSTCMMDKIARRRRAAGDKAGNPVNIWGPNELVPFRDRFSAKEILLTWVRPFKMFATEPIVLTLSLLSGFSDALIFMFLQSFALVYSQWHFSTVALGLAFVPIGIGYLLAWLLFLPAIRRNIRQRAKHPHDERVQYESRLWWLLWTAPCLPIGLIGFAWTSEGPPVPWIASLVFSAVIGVANYSIYMATIDYMICAYGPYSASATGGNGWARDFLAGVLTLPATPFYANIGGTHHLAYASTILFVVAALLVAAVYVIYWKGPTLRARSPFAQQLQSAKAETGRRPSVLPGVYGSRQGSLAAGAAGRPG</sequence>
<protein>
    <submittedName>
        <fullName evidence="8">Putative MFS multidrug transporter</fullName>
    </submittedName>
</protein>
<evidence type="ECO:0000256" key="6">
    <source>
        <dbReference type="SAM" id="Phobius"/>
    </source>
</evidence>
<evidence type="ECO:0000256" key="3">
    <source>
        <dbReference type="ARBA" id="ARBA00022989"/>
    </source>
</evidence>
<feature type="transmembrane region" description="Helical" evidence="6">
    <location>
        <begin position="416"/>
        <end position="439"/>
    </location>
</feature>
<feature type="transmembrane region" description="Helical" evidence="6">
    <location>
        <begin position="389"/>
        <end position="410"/>
    </location>
</feature>
<evidence type="ECO:0000256" key="5">
    <source>
        <dbReference type="SAM" id="MobiDB-lite"/>
    </source>
</evidence>
<dbReference type="GO" id="GO:0005886">
    <property type="term" value="C:plasma membrane"/>
    <property type="evidence" value="ECO:0007669"/>
    <property type="project" value="TreeGrafter"/>
</dbReference>
<accession>A0A8E2JQJ5</accession>
<proteinExistence type="predicted"/>
<dbReference type="Pfam" id="PF07690">
    <property type="entry name" value="MFS_1"/>
    <property type="match status" value="1"/>
</dbReference>
<feature type="transmembrane region" description="Helical" evidence="6">
    <location>
        <begin position="197"/>
        <end position="218"/>
    </location>
</feature>
<keyword evidence="2 6" id="KW-0812">Transmembrane</keyword>
<dbReference type="SUPFAM" id="SSF103473">
    <property type="entry name" value="MFS general substrate transporter"/>
    <property type="match status" value="1"/>
</dbReference>
<keyword evidence="9" id="KW-1185">Reference proteome</keyword>
<organism evidence="8 9">
    <name type="scientific">Glonium stellatum</name>
    <dbReference type="NCBI Taxonomy" id="574774"/>
    <lineage>
        <taxon>Eukaryota</taxon>
        <taxon>Fungi</taxon>
        <taxon>Dikarya</taxon>
        <taxon>Ascomycota</taxon>
        <taxon>Pezizomycotina</taxon>
        <taxon>Dothideomycetes</taxon>
        <taxon>Pleosporomycetidae</taxon>
        <taxon>Gloniales</taxon>
        <taxon>Gloniaceae</taxon>
        <taxon>Glonium</taxon>
    </lineage>
</organism>
<evidence type="ECO:0000313" key="9">
    <source>
        <dbReference type="Proteomes" id="UP000250140"/>
    </source>
</evidence>
<feature type="region of interest" description="Disordered" evidence="5">
    <location>
        <begin position="531"/>
        <end position="558"/>
    </location>
</feature>
<dbReference type="PANTHER" id="PTHR23502">
    <property type="entry name" value="MAJOR FACILITATOR SUPERFAMILY"/>
    <property type="match status" value="1"/>
</dbReference>
<feature type="transmembrane region" description="Helical" evidence="6">
    <location>
        <begin position="224"/>
        <end position="246"/>
    </location>
</feature>
<name>A0A8E2JQJ5_9PEZI</name>
<feature type="region of interest" description="Disordered" evidence="5">
    <location>
        <begin position="1"/>
        <end position="40"/>
    </location>
</feature>
<dbReference type="InterPro" id="IPR011701">
    <property type="entry name" value="MFS"/>
</dbReference>
<feature type="non-terminal residue" evidence="8">
    <location>
        <position position="558"/>
    </location>
</feature>
<feature type="compositionally biased region" description="Polar residues" evidence="5">
    <location>
        <begin position="31"/>
        <end position="40"/>
    </location>
</feature>
<dbReference type="Gene3D" id="1.20.1250.20">
    <property type="entry name" value="MFS general substrate transporter like domains"/>
    <property type="match status" value="1"/>
</dbReference>
<gene>
    <name evidence="8" type="ORF">AOQ84DRAFT_87894</name>
</gene>
<dbReference type="InterPro" id="IPR036259">
    <property type="entry name" value="MFS_trans_sf"/>
</dbReference>
<dbReference type="FunFam" id="1.20.1250.20:FF:000088">
    <property type="entry name" value="MFS multidrug transporter, putative"/>
    <property type="match status" value="1"/>
</dbReference>
<feature type="compositionally biased region" description="Basic and acidic residues" evidence="5">
    <location>
        <begin position="7"/>
        <end position="26"/>
    </location>
</feature>
<feature type="transmembrane region" description="Helical" evidence="6">
    <location>
        <begin position="460"/>
        <end position="480"/>
    </location>
</feature>
<dbReference type="OrthoDB" id="5376138at2759"/>
<dbReference type="AlphaFoldDB" id="A0A8E2JQJ5"/>
<feature type="transmembrane region" description="Helical" evidence="6">
    <location>
        <begin position="344"/>
        <end position="368"/>
    </location>
</feature>
<dbReference type="EMBL" id="KV750169">
    <property type="protein sequence ID" value="OCL05945.1"/>
    <property type="molecule type" value="Genomic_DNA"/>
</dbReference>
<feature type="transmembrane region" description="Helical" evidence="6">
    <location>
        <begin position="165"/>
        <end position="185"/>
    </location>
</feature>